<dbReference type="GO" id="GO:0046872">
    <property type="term" value="F:metal ion binding"/>
    <property type="evidence" value="ECO:0007669"/>
    <property type="project" value="UniProtKB-KW"/>
</dbReference>
<dbReference type="PANTHER" id="PTHR24205">
    <property type="entry name" value="FOUR AND A HALF LIM DOMAINS PROTEIN"/>
    <property type="match status" value="1"/>
</dbReference>
<dbReference type="GO" id="GO:0005634">
    <property type="term" value="C:nucleus"/>
    <property type="evidence" value="ECO:0007669"/>
    <property type="project" value="TreeGrafter"/>
</dbReference>
<evidence type="ECO:0000256" key="3">
    <source>
        <dbReference type="ARBA" id="ARBA00022833"/>
    </source>
</evidence>
<dbReference type="Gene3D" id="2.10.110.10">
    <property type="entry name" value="Cysteine Rich Protein"/>
    <property type="match status" value="2"/>
</dbReference>
<dbReference type="SMART" id="SM00132">
    <property type="entry name" value="LIM"/>
    <property type="match status" value="2"/>
</dbReference>
<dbReference type="STRING" id="1754191.A0A1Y1UZJ3"/>
<evidence type="ECO:0000256" key="1">
    <source>
        <dbReference type="ARBA" id="ARBA00022723"/>
    </source>
</evidence>
<sequence>MCIKFFPYKEDGVKGVLCETDYLRRLDLLCAKCCCAIRGPHINAVNKKFHVEHFTCDVCNTVLPPSSNYFQNNGNIYCQEHFSELFVNRCSGCHTLLIRQQSIKFDKNVNLKEQWHPECYVIYKSWNVKLVLEDEVPKEPPVEPKDFNAEIEKQKIIEEKIGRIWSILSAFEESSAECMAEILSYVSENLYLDGIEQAGNFLCHVDVLFSGIDEIEYKLSKFNDNTGLQHTKEPKNLARKIIALFSLLKPNPKQDTSQEIVEIGNDISKIIKILIQSALKGALKLENVYKDKTAVDSFLAKFLTLDEMQSESRRQHLMTSNEYSTHSEYCPVCHKSVEEECIKLNGFRWHLHCFYCQNCKKDLHEAYEEGRLKPKNEKVYCKNCLPTYGMSGFVYVTQLKQYTFLLKDALKRLYIISTKE</sequence>
<evidence type="ECO:0000313" key="7">
    <source>
        <dbReference type="EMBL" id="ORX44124.1"/>
    </source>
</evidence>
<dbReference type="PANTHER" id="PTHR24205:SF16">
    <property type="entry name" value="GH01042P-RELATED"/>
    <property type="match status" value="1"/>
</dbReference>
<dbReference type="SUPFAM" id="SSF57716">
    <property type="entry name" value="Glucocorticoid receptor-like (DNA-binding domain)"/>
    <property type="match status" value="2"/>
</dbReference>
<feature type="domain" description="LIM zinc-binding" evidence="6">
    <location>
        <begin position="28"/>
        <end position="88"/>
    </location>
</feature>
<evidence type="ECO:0000256" key="5">
    <source>
        <dbReference type="PROSITE-ProRule" id="PRU00125"/>
    </source>
</evidence>
<keyword evidence="4 5" id="KW-0440">LIM domain</keyword>
<dbReference type="InterPro" id="IPR001781">
    <property type="entry name" value="Znf_LIM"/>
</dbReference>
<evidence type="ECO:0000259" key="6">
    <source>
        <dbReference type="PROSITE" id="PS50023"/>
    </source>
</evidence>
<evidence type="ECO:0000313" key="8">
    <source>
        <dbReference type="Proteomes" id="UP000193719"/>
    </source>
</evidence>
<dbReference type="PROSITE" id="PS00478">
    <property type="entry name" value="LIM_DOMAIN_1"/>
    <property type="match status" value="2"/>
</dbReference>
<gene>
    <name evidence="7" type="ORF">BCR36DRAFT_415163</name>
</gene>
<dbReference type="Proteomes" id="UP000193719">
    <property type="component" value="Unassembled WGS sequence"/>
</dbReference>
<comment type="caution">
    <text evidence="7">The sequence shown here is derived from an EMBL/GenBank/DDBJ whole genome shotgun (WGS) entry which is preliminary data.</text>
</comment>
<reference evidence="7 8" key="2">
    <citation type="submission" date="2016-08" db="EMBL/GenBank/DDBJ databases">
        <title>Pervasive Adenine N6-methylation of Active Genes in Fungi.</title>
        <authorList>
            <consortium name="DOE Joint Genome Institute"/>
            <person name="Mondo S.J."/>
            <person name="Dannebaum R.O."/>
            <person name="Kuo R.C."/>
            <person name="Labutti K."/>
            <person name="Haridas S."/>
            <person name="Kuo A."/>
            <person name="Salamov A."/>
            <person name="Ahrendt S.R."/>
            <person name="Lipzen A."/>
            <person name="Sullivan W."/>
            <person name="Andreopoulos W.B."/>
            <person name="Clum A."/>
            <person name="Lindquist E."/>
            <person name="Daum C."/>
            <person name="Ramamoorthy G.K."/>
            <person name="Gryganskyi A."/>
            <person name="Culley D."/>
            <person name="Magnuson J.K."/>
            <person name="James T.Y."/>
            <person name="O'Malley M.A."/>
            <person name="Stajich J.E."/>
            <person name="Spatafora J.W."/>
            <person name="Visel A."/>
            <person name="Grigoriev I.V."/>
        </authorList>
    </citation>
    <scope>NUCLEOTIDE SEQUENCE [LARGE SCALE GENOMIC DNA]</scope>
    <source>
        <strain evidence="8">finn</strain>
    </source>
</reference>
<name>A0A1Y1UZJ3_9FUNG</name>
<dbReference type="OrthoDB" id="20689at2759"/>
<feature type="domain" description="LIM zinc-binding" evidence="6">
    <location>
        <begin position="328"/>
        <end position="391"/>
    </location>
</feature>
<dbReference type="PROSITE" id="PS50023">
    <property type="entry name" value="LIM_DOMAIN_2"/>
    <property type="match status" value="2"/>
</dbReference>
<dbReference type="GO" id="GO:0003712">
    <property type="term" value="F:transcription coregulator activity"/>
    <property type="evidence" value="ECO:0007669"/>
    <property type="project" value="TreeGrafter"/>
</dbReference>
<accession>A0A1Y1UZJ3</accession>
<evidence type="ECO:0000256" key="2">
    <source>
        <dbReference type="ARBA" id="ARBA00022737"/>
    </source>
</evidence>
<proteinExistence type="predicted"/>
<keyword evidence="3 5" id="KW-0862">Zinc</keyword>
<dbReference type="AlphaFoldDB" id="A0A1Y1UZJ3"/>
<dbReference type="EMBL" id="MCFH01000047">
    <property type="protein sequence ID" value="ORX44124.1"/>
    <property type="molecule type" value="Genomic_DNA"/>
</dbReference>
<keyword evidence="1 5" id="KW-0479">Metal-binding</keyword>
<evidence type="ECO:0000256" key="4">
    <source>
        <dbReference type="ARBA" id="ARBA00023038"/>
    </source>
</evidence>
<reference evidence="7 8" key="1">
    <citation type="submission" date="2016-08" db="EMBL/GenBank/DDBJ databases">
        <title>Genomes of anaerobic fungi encode conserved fungal cellulosomes for biomass hydrolysis.</title>
        <authorList>
            <consortium name="DOE Joint Genome Institute"/>
            <person name="Haitjema C.H."/>
            <person name="Gilmore S.P."/>
            <person name="Henske J.K."/>
            <person name="Solomon K.V."/>
            <person name="De Groot R."/>
            <person name="Kuo A."/>
            <person name="Mondo S.J."/>
            <person name="Salamov A.A."/>
            <person name="Labutti K."/>
            <person name="Zhao Z."/>
            <person name="Chiniquy J."/>
            <person name="Barry K."/>
            <person name="Brewer H.M."/>
            <person name="Purvine S.O."/>
            <person name="Wright A.T."/>
            <person name="Boxma B."/>
            <person name="Van Alen T."/>
            <person name="Hackstein J.H."/>
            <person name="Baker S.E."/>
            <person name="Grigoriev I.V."/>
            <person name="O'Malley M.A."/>
        </authorList>
    </citation>
    <scope>NUCLEOTIDE SEQUENCE [LARGE SCALE GENOMIC DNA]</scope>
    <source>
        <strain evidence="8">finn</strain>
    </source>
</reference>
<keyword evidence="2" id="KW-0677">Repeat</keyword>
<protein>
    <recommendedName>
        <fullName evidence="6">LIM zinc-binding domain-containing protein</fullName>
    </recommendedName>
</protein>
<organism evidence="7 8">
    <name type="scientific">Piromyces finnis</name>
    <dbReference type="NCBI Taxonomy" id="1754191"/>
    <lineage>
        <taxon>Eukaryota</taxon>
        <taxon>Fungi</taxon>
        <taxon>Fungi incertae sedis</taxon>
        <taxon>Chytridiomycota</taxon>
        <taxon>Chytridiomycota incertae sedis</taxon>
        <taxon>Neocallimastigomycetes</taxon>
        <taxon>Neocallimastigales</taxon>
        <taxon>Neocallimastigaceae</taxon>
        <taxon>Piromyces</taxon>
    </lineage>
</organism>
<keyword evidence="8" id="KW-1185">Reference proteome</keyword>
<dbReference type="Pfam" id="PF00412">
    <property type="entry name" value="LIM"/>
    <property type="match status" value="2"/>
</dbReference>